<feature type="region of interest" description="Disordered" evidence="1">
    <location>
        <begin position="52"/>
        <end position="73"/>
    </location>
</feature>
<reference evidence="3" key="1">
    <citation type="journal article" date="2019" name="Int. J. Syst. Evol. Microbiol.">
        <title>The Global Catalogue of Microorganisms (GCM) 10K type strain sequencing project: providing services to taxonomists for standard genome sequencing and annotation.</title>
        <authorList>
            <consortium name="The Broad Institute Genomics Platform"/>
            <consortium name="The Broad Institute Genome Sequencing Center for Infectious Disease"/>
            <person name="Wu L."/>
            <person name="Ma J."/>
        </authorList>
    </citation>
    <scope>NUCLEOTIDE SEQUENCE [LARGE SCALE GENOMIC DNA]</scope>
    <source>
        <strain evidence="3">CGMCC 1.15809</strain>
    </source>
</reference>
<evidence type="ECO:0000256" key="1">
    <source>
        <dbReference type="SAM" id="MobiDB-lite"/>
    </source>
</evidence>
<evidence type="ECO:0000313" key="2">
    <source>
        <dbReference type="EMBL" id="MFC5891508.1"/>
    </source>
</evidence>
<organism evidence="2 3">
    <name type="scientific">Streptomyces ramulosus</name>
    <dbReference type="NCBI Taxonomy" id="47762"/>
    <lineage>
        <taxon>Bacteria</taxon>
        <taxon>Bacillati</taxon>
        <taxon>Actinomycetota</taxon>
        <taxon>Actinomycetes</taxon>
        <taxon>Kitasatosporales</taxon>
        <taxon>Streptomycetaceae</taxon>
        <taxon>Streptomyces</taxon>
    </lineage>
</organism>
<sequence>MAELLEMLLSTHDSEWVFVLIGGGLPANANFTYYHWRRIADGRPAQENFVRTRPGQTQTVRSRRSQPRMPATSYTGKRQYLMRHRHKEWLDEDGGGNARVTIESRMGHEVAGVEGLYSNVTTAMERRIMESLQMRWERFVVTLDPEWLPVSPTSLPVDLHGWMKAQVKAARSADR</sequence>
<dbReference type="RefSeq" id="WP_345081650.1">
    <property type="nucleotide sequence ID" value="NZ_BAAAWG010000006.1"/>
</dbReference>
<proteinExistence type="predicted"/>
<evidence type="ECO:0000313" key="3">
    <source>
        <dbReference type="Proteomes" id="UP001596241"/>
    </source>
</evidence>
<accession>A0ABW1FCT1</accession>
<keyword evidence="3" id="KW-1185">Reference proteome</keyword>
<name>A0ABW1FCT1_9ACTN</name>
<comment type="caution">
    <text evidence="2">The sequence shown here is derived from an EMBL/GenBank/DDBJ whole genome shotgun (WGS) entry which is preliminary data.</text>
</comment>
<dbReference type="EMBL" id="JBHSPW010000001">
    <property type="protein sequence ID" value="MFC5891508.1"/>
    <property type="molecule type" value="Genomic_DNA"/>
</dbReference>
<dbReference type="Proteomes" id="UP001596241">
    <property type="component" value="Unassembled WGS sequence"/>
</dbReference>
<protein>
    <submittedName>
        <fullName evidence="2">Uncharacterized protein</fullName>
    </submittedName>
</protein>
<gene>
    <name evidence="2" type="ORF">ACFP3M_01520</name>
</gene>